<evidence type="ECO:0000256" key="1">
    <source>
        <dbReference type="ARBA" id="ARBA00004429"/>
    </source>
</evidence>
<accession>A0A1H8ITG6</accession>
<dbReference type="Pfam" id="PF06808">
    <property type="entry name" value="DctM"/>
    <property type="match status" value="1"/>
</dbReference>
<dbReference type="RefSeq" id="WP_091301966.1">
    <property type="nucleotide sequence ID" value="NZ_FOCE01000007.1"/>
</dbReference>
<dbReference type="EMBL" id="FOCE01000007">
    <property type="protein sequence ID" value="SEN71933.1"/>
    <property type="molecule type" value="Genomic_DNA"/>
</dbReference>
<organism evidence="10 11">
    <name type="scientific">Gemmobacter aquatilis</name>
    <dbReference type="NCBI Taxonomy" id="933059"/>
    <lineage>
        <taxon>Bacteria</taxon>
        <taxon>Pseudomonadati</taxon>
        <taxon>Pseudomonadota</taxon>
        <taxon>Alphaproteobacteria</taxon>
        <taxon>Rhodobacterales</taxon>
        <taxon>Paracoccaceae</taxon>
        <taxon>Gemmobacter</taxon>
    </lineage>
</organism>
<name>A0A1H8ITG6_9RHOB</name>
<keyword evidence="5 8" id="KW-1133">Transmembrane helix</keyword>
<reference evidence="10 11" key="1">
    <citation type="submission" date="2016-10" db="EMBL/GenBank/DDBJ databases">
        <authorList>
            <person name="de Groot N.N."/>
        </authorList>
    </citation>
    <scope>NUCLEOTIDE SEQUENCE [LARGE SCALE GENOMIC DNA]</scope>
    <source>
        <strain evidence="10 11">DSM 3857</strain>
    </source>
</reference>
<dbReference type="PANTHER" id="PTHR33362">
    <property type="entry name" value="SIALIC ACID TRAP TRANSPORTER PERMEASE PROTEIN SIAT-RELATED"/>
    <property type="match status" value="1"/>
</dbReference>
<feature type="transmembrane region" description="Helical" evidence="8">
    <location>
        <begin position="282"/>
        <end position="303"/>
    </location>
</feature>
<evidence type="ECO:0000256" key="2">
    <source>
        <dbReference type="ARBA" id="ARBA00022475"/>
    </source>
</evidence>
<dbReference type="GO" id="GO:0005886">
    <property type="term" value="C:plasma membrane"/>
    <property type="evidence" value="ECO:0007669"/>
    <property type="project" value="UniProtKB-SubCell"/>
</dbReference>
<feature type="transmembrane region" description="Helical" evidence="8">
    <location>
        <begin position="115"/>
        <end position="132"/>
    </location>
</feature>
<dbReference type="AlphaFoldDB" id="A0A1H8ITG6"/>
<feature type="domain" description="TRAP C4-dicarboxylate transport system permease DctM subunit" evidence="9">
    <location>
        <begin position="13"/>
        <end position="435"/>
    </location>
</feature>
<feature type="transmembrane region" description="Helical" evidence="8">
    <location>
        <begin position="348"/>
        <end position="366"/>
    </location>
</feature>
<evidence type="ECO:0000313" key="10">
    <source>
        <dbReference type="EMBL" id="SEN71933.1"/>
    </source>
</evidence>
<evidence type="ECO:0000256" key="8">
    <source>
        <dbReference type="SAM" id="Phobius"/>
    </source>
</evidence>
<evidence type="ECO:0000256" key="3">
    <source>
        <dbReference type="ARBA" id="ARBA00022519"/>
    </source>
</evidence>
<evidence type="ECO:0000313" key="11">
    <source>
        <dbReference type="Proteomes" id="UP000198761"/>
    </source>
</evidence>
<feature type="transmembrane region" description="Helical" evidence="8">
    <location>
        <begin position="372"/>
        <end position="398"/>
    </location>
</feature>
<dbReference type="InterPro" id="IPR010656">
    <property type="entry name" value="DctM"/>
</dbReference>
<keyword evidence="2" id="KW-1003">Cell membrane</keyword>
<keyword evidence="3 7" id="KW-0997">Cell inner membrane</keyword>
<keyword evidence="4 8" id="KW-0812">Transmembrane</keyword>
<feature type="transmembrane region" description="Helical" evidence="8">
    <location>
        <begin position="222"/>
        <end position="243"/>
    </location>
</feature>
<feature type="transmembrane region" description="Helical" evidence="8">
    <location>
        <begin position="87"/>
        <end position="109"/>
    </location>
</feature>
<evidence type="ECO:0000256" key="7">
    <source>
        <dbReference type="RuleBase" id="RU369079"/>
    </source>
</evidence>
<feature type="transmembrane region" description="Helical" evidence="8">
    <location>
        <begin position="173"/>
        <end position="196"/>
    </location>
</feature>
<dbReference type="OrthoDB" id="7339120at2"/>
<evidence type="ECO:0000256" key="4">
    <source>
        <dbReference type="ARBA" id="ARBA00022692"/>
    </source>
</evidence>
<keyword evidence="11" id="KW-1185">Reference proteome</keyword>
<feature type="transmembrane region" description="Helical" evidence="8">
    <location>
        <begin position="7"/>
        <end position="38"/>
    </location>
</feature>
<dbReference type="GO" id="GO:0022857">
    <property type="term" value="F:transmembrane transporter activity"/>
    <property type="evidence" value="ECO:0007669"/>
    <property type="project" value="UniProtKB-UniRule"/>
</dbReference>
<feature type="transmembrane region" description="Helical" evidence="8">
    <location>
        <begin position="419"/>
        <end position="440"/>
    </location>
</feature>
<evidence type="ECO:0000256" key="6">
    <source>
        <dbReference type="ARBA" id="ARBA00023136"/>
    </source>
</evidence>
<feature type="transmembrane region" description="Helical" evidence="8">
    <location>
        <begin position="249"/>
        <end position="270"/>
    </location>
</feature>
<comment type="function">
    <text evidence="7">Part of the tripartite ATP-independent periplasmic (TRAP) transport system.</text>
</comment>
<sequence length="447" mass="48916">MPQEMIALLMFSTMLLMMITGQRVFGIIGFVAVVASLALWGTGAQTMGFSASMKLMKWYPMLTLPMFVFMGYVMSETRLAEDLYRMFHVWFGPVPGGLAIGTILLMVLISAMNGLSVAGMAIGSTIALPELLRRGYDKKMVSGVIQAGSSLGILIPPSVVLVLYAMIARAPVSQLWLAGIVPGLLMAGLFIVYIWLRCTLQPQLGPALPPDERAMITWGERFRLLSAGILPLLIFAAMMIPFIMGKTSLVESSVVGVVVTVIAAVIKGRFTRQVFEIATRSTLAISCMFMWIILAALSFGAVFDGLGAVKAIEGLFVDQLHMGPWTILILMQLSFLVMGMFLDDTAMLVIVAPLYVPLVATLDLGLPQDQVLIWYGVLYTITCQIAYLTPPFGYNLFLMRAFAPPEITMGDIYSSVTPFVLLMVAALVLVMVFPQTALWLPQYLYPK</sequence>
<dbReference type="InterPro" id="IPR004681">
    <property type="entry name" value="TRAP_DctM"/>
</dbReference>
<comment type="subcellular location">
    <subcellularLocation>
        <location evidence="1 7">Cell inner membrane</location>
        <topology evidence="1 7">Multi-pass membrane protein</topology>
    </subcellularLocation>
</comment>
<feature type="transmembrane region" description="Helical" evidence="8">
    <location>
        <begin position="58"/>
        <end position="75"/>
    </location>
</feature>
<feature type="transmembrane region" description="Helical" evidence="8">
    <location>
        <begin position="144"/>
        <end position="167"/>
    </location>
</feature>
<dbReference type="Proteomes" id="UP000198761">
    <property type="component" value="Unassembled WGS sequence"/>
</dbReference>
<keyword evidence="6 8" id="KW-0472">Membrane</keyword>
<keyword evidence="7" id="KW-0813">Transport</keyword>
<gene>
    <name evidence="10" type="ORF">SAMN04488103_10738</name>
</gene>
<proteinExistence type="predicted"/>
<feature type="transmembrane region" description="Helical" evidence="8">
    <location>
        <begin position="323"/>
        <end position="341"/>
    </location>
</feature>
<protein>
    <submittedName>
        <fullName evidence="10">TRAP transporter, DctM subunit</fullName>
    </submittedName>
</protein>
<evidence type="ECO:0000259" key="9">
    <source>
        <dbReference type="Pfam" id="PF06808"/>
    </source>
</evidence>
<evidence type="ECO:0000256" key="5">
    <source>
        <dbReference type="ARBA" id="ARBA00022989"/>
    </source>
</evidence>
<dbReference type="STRING" id="933059.SAMN04488103_10738"/>